<dbReference type="RefSeq" id="WP_192840967.1">
    <property type="nucleotide sequence ID" value="NZ_JBBMFN010000044.1"/>
</dbReference>
<proteinExistence type="predicted"/>
<name>A0ABV1F1G2_9BACI</name>
<gene>
    <name evidence="1" type="ORF">WMO63_16165</name>
</gene>
<evidence type="ECO:0000313" key="1">
    <source>
        <dbReference type="EMBL" id="MEQ2467191.1"/>
    </source>
</evidence>
<organism evidence="1 2">
    <name type="scientific">Niallia hominis</name>
    <dbReference type="NCBI Taxonomy" id="3133173"/>
    <lineage>
        <taxon>Bacteria</taxon>
        <taxon>Bacillati</taxon>
        <taxon>Bacillota</taxon>
        <taxon>Bacilli</taxon>
        <taxon>Bacillales</taxon>
        <taxon>Bacillaceae</taxon>
        <taxon>Niallia</taxon>
    </lineage>
</organism>
<reference evidence="1 2" key="1">
    <citation type="submission" date="2024-03" db="EMBL/GenBank/DDBJ databases">
        <title>Human intestinal bacterial collection.</title>
        <authorList>
            <person name="Pauvert C."/>
            <person name="Hitch T.C.A."/>
            <person name="Clavel T."/>
        </authorList>
    </citation>
    <scope>NUCLEOTIDE SEQUENCE [LARGE SCALE GENOMIC DNA]</scope>
    <source>
        <strain evidence="1 2">CLA-SR-H024</strain>
    </source>
</reference>
<comment type="caution">
    <text evidence="1">The sequence shown here is derived from an EMBL/GenBank/DDBJ whole genome shotgun (WGS) entry which is preliminary data.</text>
</comment>
<sequence length="54" mass="6748">MRYEFNPKLKLLLMKQSKDTVNMTYINHKWPMPKTTMRPPYYKKPIYEMHFPKL</sequence>
<evidence type="ECO:0000313" key="2">
    <source>
        <dbReference type="Proteomes" id="UP001465426"/>
    </source>
</evidence>
<dbReference type="EMBL" id="JBBMFN010000044">
    <property type="protein sequence ID" value="MEQ2467191.1"/>
    <property type="molecule type" value="Genomic_DNA"/>
</dbReference>
<protein>
    <submittedName>
        <fullName evidence="1">Uncharacterized protein</fullName>
    </submittedName>
</protein>
<dbReference type="Proteomes" id="UP001465426">
    <property type="component" value="Unassembled WGS sequence"/>
</dbReference>
<accession>A0ABV1F1G2</accession>
<keyword evidence="2" id="KW-1185">Reference proteome</keyword>